<comment type="caution">
    <text evidence="2">The sequence shown here is derived from an EMBL/GenBank/DDBJ whole genome shotgun (WGS) entry which is preliminary data.</text>
</comment>
<dbReference type="EMBL" id="BARW01001307">
    <property type="protein sequence ID" value="GAI72713.1"/>
    <property type="molecule type" value="Genomic_DNA"/>
</dbReference>
<dbReference type="InterPro" id="IPR044060">
    <property type="entry name" value="Bacterial_rp_domain"/>
</dbReference>
<reference evidence="2" key="1">
    <citation type="journal article" date="2014" name="Front. Microbiol.">
        <title>High frequency of phylogenetically diverse reductive dehalogenase-homologous genes in deep subseafloor sedimentary metagenomes.</title>
        <authorList>
            <person name="Kawai M."/>
            <person name="Futagami T."/>
            <person name="Toyoda A."/>
            <person name="Takaki Y."/>
            <person name="Nishi S."/>
            <person name="Hori S."/>
            <person name="Arai W."/>
            <person name="Tsubouchi T."/>
            <person name="Morono Y."/>
            <person name="Uchiyama I."/>
            <person name="Ito T."/>
            <person name="Fujiyama A."/>
            <person name="Inagaki F."/>
            <person name="Takami H."/>
        </authorList>
    </citation>
    <scope>NUCLEOTIDE SEQUENCE</scope>
    <source>
        <strain evidence="2">Expedition CK06-06</strain>
    </source>
</reference>
<evidence type="ECO:0000259" key="1">
    <source>
        <dbReference type="Pfam" id="PF18998"/>
    </source>
</evidence>
<evidence type="ECO:0000313" key="2">
    <source>
        <dbReference type="EMBL" id="GAI72713.1"/>
    </source>
</evidence>
<feature type="non-terminal residue" evidence="2">
    <location>
        <position position="1"/>
    </location>
</feature>
<gene>
    <name evidence="2" type="ORF">S12H4_04297</name>
</gene>
<feature type="domain" description="Bacterial repeat" evidence="1">
    <location>
        <begin position="2"/>
        <end position="79"/>
    </location>
</feature>
<protein>
    <recommendedName>
        <fullName evidence="1">Bacterial repeat domain-containing protein</fullName>
    </recommendedName>
</protein>
<name>X1QWR1_9ZZZZ</name>
<accession>X1QWR1</accession>
<dbReference type="Pfam" id="PF18998">
    <property type="entry name" value="Flg_new_2"/>
    <property type="match status" value="1"/>
</dbReference>
<proteinExistence type="predicted"/>
<dbReference type="AlphaFoldDB" id="X1QWR1"/>
<organism evidence="2">
    <name type="scientific">marine sediment metagenome</name>
    <dbReference type="NCBI Taxonomy" id="412755"/>
    <lineage>
        <taxon>unclassified sequences</taxon>
        <taxon>metagenomes</taxon>
        <taxon>ecological metagenomes</taxon>
    </lineage>
</organism>
<sequence length="409" mass="45465">LEVKIDPAGAGTVTTNPAPTEGIQHNWYFPHGTTVYVTAHPKSGYTFKSWSGEMTDTSAITAPVYPMTEKRTITAHFESEVVPPPKADIRNFDFRATGGTYDIGDKVPFTAPYDYKGKAQSGRLTISLGTGVYPSFYTKYTFSPISVSFNEAMDWKGGTINGQFTLPSTLEPGQTYSVRAKLEAISDYTQETDTDWGVITIREAPPVYKGTISKKQLEYDEARASIPAYNIPQNKRGLVHIWGRNDMTTTQRMGIWWQVKNPAGTVVETYSAWESWPHTSPGGAHEFIGGRFTFDKSGTYKIDVKLSMNPASPQIVGSYSGTLCTVAAVGEYTLTLQQSPAVGWITIEPDKPKYSYGDFIKLTSYMDSWAIGSYAFNYWEKDGEWLDTRNPVNTIVTGNNVFVARYRTL</sequence>